<accession>A0A1I2GAD0</accession>
<keyword evidence="1" id="KW-0812">Transmembrane</keyword>
<feature type="transmembrane region" description="Helical" evidence="1">
    <location>
        <begin position="131"/>
        <end position="150"/>
    </location>
</feature>
<dbReference type="RefSeq" id="WP_093615356.1">
    <property type="nucleotide sequence ID" value="NZ_BOMT01000024.1"/>
</dbReference>
<gene>
    <name evidence="2" type="ORF">SAMN05421541_106330</name>
</gene>
<proteinExistence type="predicted"/>
<feature type="transmembrane region" description="Helical" evidence="1">
    <location>
        <begin position="105"/>
        <end position="124"/>
    </location>
</feature>
<keyword evidence="3" id="KW-1185">Reference proteome</keyword>
<feature type="transmembrane region" description="Helical" evidence="1">
    <location>
        <begin position="12"/>
        <end position="32"/>
    </location>
</feature>
<dbReference type="OrthoDB" id="4955088at2"/>
<name>A0A1I2GAD0_9ACTN</name>
<evidence type="ECO:0000313" key="2">
    <source>
        <dbReference type="EMBL" id="SFF13907.1"/>
    </source>
</evidence>
<dbReference type="AlphaFoldDB" id="A0A1I2GAD0"/>
<dbReference type="EMBL" id="FONV01000006">
    <property type="protein sequence ID" value="SFF13907.1"/>
    <property type="molecule type" value="Genomic_DNA"/>
</dbReference>
<sequence>MTGTRRPDGLMIGSLIAISFGTVFVMVNSAGLPAPWPLVIRVTGAVVAAALLVALFRTARTGPAGPPAGGGFQDRRYWAIVAVEVVALFGGLYVINGVLHRSEIAIAWVAVVVGIHFFALAWAWRLPLFHWLGTGMTALGVLGFVVDALGATPATVALIAGVGSGLCLYGMVLAALLQARGLTPGQ</sequence>
<evidence type="ECO:0000256" key="1">
    <source>
        <dbReference type="SAM" id="Phobius"/>
    </source>
</evidence>
<feature type="transmembrane region" description="Helical" evidence="1">
    <location>
        <begin position="38"/>
        <end position="56"/>
    </location>
</feature>
<keyword evidence="1" id="KW-0472">Membrane</keyword>
<feature type="transmembrane region" description="Helical" evidence="1">
    <location>
        <begin position="156"/>
        <end position="177"/>
    </location>
</feature>
<keyword evidence="1" id="KW-1133">Transmembrane helix</keyword>
<protein>
    <submittedName>
        <fullName evidence="2">Uncharacterized protein</fullName>
    </submittedName>
</protein>
<evidence type="ECO:0000313" key="3">
    <source>
        <dbReference type="Proteomes" id="UP000199645"/>
    </source>
</evidence>
<dbReference type="STRING" id="35752.SAMN05421541_106330"/>
<reference evidence="2 3" key="1">
    <citation type="submission" date="2016-10" db="EMBL/GenBank/DDBJ databases">
        <authorList>
            <person name="de Groot N.N."/>
        </authorList>
    </citation>
    <scope>NUCLEOTIDE SEQUENCE [LARGE SCALE GENOMIC DNA]</scope>
    <source>
        <strain evidence="2 3">DSM 43019</strain>
    </source>
</reference>
<dbReference type="Proteomes" id="UP000199645">
    <property type="component" value="Unassembled WGS sequence"/>
</dbReference>
<organism evidence="2 3">
    <name type="scientific">Actinoplanes philippinensis</name>
    <dbReference type="NCBI Taxonomy" id="35752"/>
    <lineage>
        <taxon>Bacteria</taxon>
        <taxon>Bacillati</taxon>
        <taxon>Actinomycetota</taxon>
        <taxon>Actinomycetes</taxon>
        <taxon>Micromonosporales</taxon>
        <taxon>Micromonosporaceae</taxon>
        <taxon>Actinoplanes</taxon>
    </lineage>
</organism>
<feature type="transmembrane region" description="Helical" evidence="1">
    <location>
        <begin position="77"/>
        <end position="99"/>
    </location>
</feature>